<evidence type="ECO:0000313" key="1">
    <source>
        <dbReference type="EMBL" id="TVU64092.1"/>
    </source>
</evidence>
<gene>
    <name evidence="1" type="ORF">FQP90_08885</name>
</gene>
<proteinExistence type="predicted"/>
<evidence type="ECO:0000313" key="2">
    <source>
        <dbReference type="Proteomes" id="UP000316500"/>
    </source>
</evidence>
<dbReference type="OrthoDB" id="5041894at2"/>
<name>A0A558H4P4_PAENT</name>
<comment type="caution">
    <text evidence="1">The sequence shown here is derived from an EMBL/GenBank/DDBJ whole genome shotgun (WGS) entry which is preliminary data.</text>
</comment>
<dbReference type="CDD" id="cd00719">
    <property type="entry name" value="GIY-YIG_SF"/>
    <property type="match status" value="1"/>
</dbReference>
<protein>
    <submittedName>
        <fullName evidence="1">GIY-YIG nuclease family protein</fullName>
    </submittedName>
</protein>
<dbReference type="EMBL" id="VNFK01000005">
    <property type="protein sequence ID" value="TVU64092.1"/>
    <property type="molecule type" value="Genomic_DNA"/>
</dbReference>
<accession>A0A558H4P4</accession>
<sequence length="331" mass="37882">MTPANVSARTEHFGEKLRASKFGHKMTREMYAYPSRAQKQRPKRELLGEHLWEATAWCYRDEEHTQHSDLYLLWQRDLALRNFDLSMGYFSSLDGGDFEAALQHVLAKGRTFKPVESLPALDGKEGAYIMVFDEYKQFYIGQSWDIRKRIKQHWGARKPFDRLIYGRSMYDSVFPADELRALDTTRIYAARSCSPHIVEGCAEAAADRRYCLNRMMGGEPTPMALMLSGLGPRSRTHGFVSASLAYKEFERERQSVCDVIALDRSATEPGVVTTLAQMDMSIHSVLREDDTTFLWSRRDTIARAAKHGDLSVQEFTAFLTALGEKVVWPED</sequence>
<reference evidence="1 2" key="1">
    <citation type="submission" date="2019-07" db="EMBL/GenBank/DDBJ databases">
        <title>Diversity of Bacteria from Kongsfjorden, Arctic.</title>
        <authorList>
            <person name="Yu Y."/>
        </authorList>
    </citation>
    <scope>NUCLEOTIDE SEQUENCE [LARGE SCALE GENOMIC DNA]</scope>
    <source>
        <strain evidence="1 2">SM1928</strain>
    </source>
</reference>
<dbReference type="RefSeq" id="WP_144649363.1">
    <property type="nucleotide sequence ID" value="NZ_VNFK01000005.1"/>
</dbReference>
<dbReference type="AlphaFoldDB" id="A0A558H4P4"/>
<organism evidence="1 2">
    <name type="scientific">Paenarthrobacter nitroguajacolicus</name>
    <name type="common">Arthrobacter nitroguajacolicus</name>
    <dbReference type="NCBI Taxonomy" id="211146"/>
    <lineage>
        <taxon>Bacteria</taxon>
        <taxon>Bacillati</taxon>
        <taxon>Actinomycetota</taxon>
        <taxon>Actinomycetes</taxon>
        <taxon>Micrococcales</taxon>
        <taxon>Micrococcaceae</taxon>
        <taxon>Paenarthrobacter</taxon>
    </lineage>
</organism>
<dbReference type="Proteomes" id="UP000316500">
    <property type="component" value="Unassembled WGS sequence"/>
</dbReference>